<dbReference type="AlphaFoldDB" id="A0A5J9TCZ2"/>
<dbReference type="SUPFAM" id="SSF81383">
    <property type="entry name" value="F-box domain"/>
    <property type="match status" value="1"/>
</dbReference>
<reference evidence="3 4" key="1">
    <citation type="journal article" date="2019" name="Sci. Rep.">
        <title>A high-quality genome of Eragrostis curvula grass provides insights into Poaceae evolution and supports new strategies to enhance forage quality.</title>
        <authorList>
            <person name="Carballo J."/>
            <person name="Santos B.A.C.M."/>
            <person name="Zappacosta D."/>
            <person name="Garbus I."/>
            <person name="Selva J.P."/>
            <person name="Gallo C.A."/>
            <person name="Diaz A."/>
            <person name="Albertini E."/>
            <person name="Caccamo M."/>
            <person name="Echenique V."/>
        </authorList>
    </citation>
    <scope>NUCLEOTIDE SEQUENCE [LARGE SCALE GENOMIC DNA]</scope>
    <source>
        <strain evidence="4">cv. Victoria</strain>
        <tissue evidence="3">Leaf</tissue>
    </source>
</reference>
<feature type="non-terminal residue" evidence="3">
    <location>
        <position position="1"/>
    </location>
</feature>
<feature type="compositionally biased region" description="Basic residues" evidence="1">
    <location>
        <begin position="1"/>
        <end position="17"/>
    </location>
</feature>
<dbReference type="PANTHER" id="PTHR33207">
    <property type="entry name" value="F-BOX DOMAIN CONTAINING PROTEIN-RELATED"/>
    <property type="match status" value="1"/>
</dbReference>
<organism evidence="3 4">
    <name type="scientific">Eragrostis curvula</name>
    <name type="common">weeping love grass</name>
    <dbReference type="NCBI Taxonomy" id="38414"/>
    <lineage>
        <taxon>Eukaryota</taxon>
        <taxon>Viridiplantae</taxon>
        <taxon>Streptophyta</taxon>
        <taxon>Embryophyta</taxon>
        <taxon>Tracheophyta</taxon>
        <taxon>Spermatophyta</taxon>
        <taxon>Magnoliopsida</taxon>
        <taxon>Liliopsida</taxon>
        <taxon>Poales</taxon>
        <taxon>Poaceae</taxon>
        <taxon>PACMAD clade</taxon>
        <taxon>Chloridoideae</taxon>
        <taxon>Eragrostideae</taxon>
        <taxon>Eragrostidinae</taxon>
        <taxon>Eragrostis</taxon>
    </lineage>
</organism>
<dbReference type="Gene3D" id="1.20.1280.50">
    <property type="match status" value="1"/>
</dbReference>
<name>A0A5J9TCZ2_9POAL</name>
<evidence type="ECO:0000259" key="2">
    <source>
        <dbReference type="Pfam" id="PF23635"/>
    </source>
</evidence>
<feature type="region of interest" description="Disordered" evidence="1">
    <location>
        <begin position="1"/>
        <end position="22"/>
    </location>
</feature>
<dbReference type="InterPro" id="IPR056594">
    <property type="entry name" value="AT5G49610-like_b-prop"/>
</dbReference>
<sequence length="436" mass="49461">MAKESQRRRKNAKKRNRNQPTTTIDDLTDELLELIFLGLNSPACLIRAASSCKRWRYVIADADGGAAFLRRFRSLHEPPLIGHYGYPVDTYPPCSFGRNHCFPNEDPVFVPSSACTGRDLTLDFVPSTNVAMREVVDSRGSLLLLLNDKVVWLTRDDSWYYYDGDRMVPDLVICEPLTRRYKAITPVQDRVCIIGVFLLDGDDDDEAGSGAIGMDNFRVILVLYDPNYDQRDEYRSGSPYIYVTTCDSNGIRHVSICDTSMDAVSLPRPEEVHLAGRTGGRIYWCCKDEQVVVLDESTFKFSTMALPDRMKWNFHTEKTFRVLGGSDGGTLCIVRVTDDGDLEVYHQLHGRSTGDWVLEKSVWLAEASRGLPGRKDDYIARTPNIIRVQEGSVVLSPDKETWLFSVDIETMELTRENRRNQLAGPVYTLTYDGYDE</sequence>
<gene>
    <name evidence="3" type="ORF">EJB05_42620</name>
</gene>
<dbReference type="Pfam" id="PF23635">
    <property type="entry name" value="Beta-prop_AT5G49610-like"/>
    <property type="match status" value="1"/>
</dbReference>
<evidence type="ECO:0000256" key="1">
    <source>
        <dbReference type="SAM" id="MobiDB-lite"/>
    </source>
</evidence>
<evidence type="ECO:0000313" key="3">
    <source>
        <dbReference type="EMBL" id="TVU09174.1"/>
    </source>
</evidence>
<evidence type="ECO:0000313" key="4">
    <source>
        <dbReference type="Proteomes" id="UP000324897"/>
    </source>
</evidence>
<dbReference type="Proteomes" id="UP000324897">
    <property type="component" value="Chromosome 3"/>
</dbReference>
<protein>
    <recommendedName>
        <fullName evidence="2">F-box protein AT5G49610-like beta-propeller domain-containing protein</fullName>
    </recommendedName>
</protein>
<dbReference type="EMBL" id="RWGY01000039">
    <property type="protein sequence ID" value="TVU09174.1"/>
    <property type="molecule type" value="Genomic_DNA"/>
</dbReference>
<proteinExistence type="predicted"/>
<comment type="caution">
    <text evidence="3">The sequence shown here is derived from an EMBL/GenBank/DDBJ whole genome shotgun (WGS) entry which is preliminary data.</text>
</comment>
<dbReference type="OrthoDB" id="695776at2759"/>
<dbReference type="Gramene" id="TVU09174">
    <property type="protein sequence ID" value="TVU09174"/>
    <property type="gene ID" value="EJB05_42620"/>
</dbReference>
<keyword evidence="4" id="KW-1185">Reference proteome</keyword>
<dbReference type="InterPro" id="IPR036047">
    <property type="entry name" value="F-box-like_dom_sf"/>
</dbReference>
<accession>A0A5J9TCZ2</accession>
<feature type="domain" description="F-box protein AT5G49610-like beta-propeller" evidence="2">
    <location>
        <begin position="261"/>
        <end position="371"/>
    </location>
</feature>